<evidence type="ECO:0000313" key="3">
    <source>
        <dbReference type="RefSeq" id="XP_039130851.1"/>
    </source>
</evidence>
<protein>
    <submittedName>
        <fullName evidence="3">Protein ROOT INITIATION DEFECTIVE 3-like</fullName>
    </submittedName>
</protein>
<reference evidence="3" key="1">
    <citation type="submission" date="2025-08" db="UniProtKB">
        <authorList>
            <consortium name="RefSeq"/>
        </authorList>
    </citation>
    <scope>IDENTIFICATION</scope>
</reference>
<dbReference type="InterPro" id="IPR045227">
    <property type="entry name" value="WDR18/Ipi3/RID3"/>
</dbReference>
<dbReference type="GO" id="GO:0120330">
    <property type="term" value="C:rixosome complex"/>
    <property type="evidence" value="ECO:0007669"/>
    <property type="project" value="TreeGrafter"/>
</dbReference>
<dbReference type="SUPFAM" id="SSF50998">
    <property type="entry name" value="Quinoprotein alcohol dehydrogenase-like"/>
    <property type="match status" value="1"/>
</dbReference>
<feature type="repeat" description="WD" evidence="1">
    <location>
        <begin position="268"/>
        <end position="300"/>
    </location>
</feature>
<name>A0AB40BTT2_DIOCR</name>
<dbReference type="PROSITE" id="PS50294">
    <property type="entry name" value="WD_REPEATS_REGION"/>
    <property type="match status" value="1"/>
</dbReference>
<evidence type="ECO:0000256" key="1">
    <source>
        <dbReference type="PROSITE-ProRule" id="PRU00221"/>
    </source>
</evidence>
<dbReference type="GO" id="GO:0006364">
    <property type="term" value="P:rRNA processing"/>
    <property type="evidence" value="ECO:0007669"/>
    <property type="project" value="TreeGrafter"/>
</dbReference>
<proteinExistence type="predicted"/>
<dbReference type="Gene3D" id="2.130.10.10">
    <property type="entry name" value="YVTN repeat-like/Quinoprotein amine dehydrogenase"/>
    <property type="match status" value="2"/>
</dbReference>
<organism evidence="2 3">
    <name type="scientific">Dioscorea cayennensis subsp. rotundata</name>
    <name type="common">White Guinea yam</name>
    <name type="synonym">Dioscorea rotundata</name>
    <dbReference type="NCBI Taxonomy" id="55577"/>
    <lineage>
        <taxon>Eukaryota</taxon>
        <taxon>Viridiplantae</taxon>
        <taxon>Streptophyta</taxon>
        <taxon>Embryophyta</taxon>
        <taxon>Tracheophyta</taxon>
        <taxon>Spermatophyta</taxon>
        <taxon>Magnoliopsida</taxon>
        <taxon>Liliopsida</taxon>
        <taxon>Dioscoreales</taxon>
        <taxon>Dioscoreaceae</taxon>
        <taxon>Dioscorea</taxon>
    </lineage>
</organism>
<dbReference type="PANTHER" id="PTHR18763:SF3">
    <property type="entry name" value="OS09G0477800 PROTEIN"/>
    <property type="match status" value="1"/>
</dbReference>
<dbReference type="Proteomes" id="UP001515500">
    <property type="component" value="Chromosome 8"/>
</dbReference>
<dbReference type="PROSITE" id="PS50082">
    <property type="entry name" value="WD_REPEATS_2"/>
    <property type="match status" value="2"/>
</dbReference>
<dbReference type="GO" id="GO:0006261">
    <property type="term" value="P:DNA-templated DNA replication"/>
    <property type="evidence" value="ECO:0007669"/>
    <property type="project" value="TreeGrafter"/>
</dbReference>
<gene>
    <name evidence="3" type="primary">LOC120267229</name>
</gene>
<accession>A0AB40BTT2</accession>
<dbReference type="GO" id="GO:0005656">
    <property type="term" value="C:nuclear pre-replicative complex"/>
    <property type="evidence" value="ECO:0007669"/>
    <property type="project" value="TreeGrafter"/>
</dbReference>
<dbReference type="Pfam" id="PF00400">
    <property type="entry name" value="WD40"/>
    <property type="match status" value="3"/>
</dbReference>
<sequence length="401" mass="42600">MATDIILTSSPDGPIIAQDHLTGAVLTQFSVTRSPRKGLAFTSGGLIVASHITLSASGFIHLFNWWSSSVLQSVPVPEPVAPLVATPNGSFLFAGGLSGRIYILSLPSCDLLSSFPAHQRTVSCLTINSDGSLVISGSDDGSIAVFPIISMLDISSTESSDDDTVQTLYKFIAHSMPITGIASGSTGGCNSIIISCSLDCMIKFWSLANGACLRTVHLQCALWSVILDSTDTEAYAGGSDGRVYSVALKKMRRSRLSGEENGVVAWSAEESGGAVIALAMVNGDRNLVSASEDGTIMMWEAGQVVNVLRHGQNGVSDLLVARGVSRAAGGVRRDGGNCSFNGLSSMSCVKRMHRDVKELEEMEQWLGVVVKDRRRAIDVLETAINTYKRLLGLLLKEANLR</sequence>
<dbReference type="InterPro" id="IPR001680">
    <property type="entry name" value="WD40_rpt"/>
</dbReference>
<dbReference type="AlphaFoldDB" id="A0AB40BTT2"/>
<feature type="repeat" description="WD" evidence="1">
    <location>
        <begin position="115"/>
        <end position="146"/>
    </location>
</feature>
<keyword evidence="1" id="KW-0853">WD repeat</keyword>
<dbReference type="InterPro" id="IPR011047">
    <property type="entry name" value="Quinoprotein_ADH-like_sf"/>
</dbReference>
<keyword evidence="2" id="KW-1185">Reference proteome</keyword>
<evidence type="ECO:0000313" key="2">
    <source>
        <dbReference type="Proteomes" id="UP001515500"/>
    </source>
</evidence>
<dbReference type="PANTHER" id="PTHR18763">
    <property type="entry name" value="WD-REPEAT PROTEIN 18"/>
    <property type="match status" value="1"/>
</dbReference>
<dbReference type="RefSeq" id="XP_039130851.1">
    <property type="nucleotide sequence ID" value="XM_039274917.1"/>
</dbReference>
<dbReference type="GeneID" id="120267229"/>
<dbReference type="SMART" id="SM00320">
    <property type="entry name" value="WD40"/>
    <property type="match status" value="4"/>
</dbReference>
<dbReference type="InterPro" id="IPR015943">
    <property type="entry name" value="WD40/YVTN_repeat-like_dom_sf"/>
</dbReference>